<name>A0A9Q0WW93_9ROSI</name>
<dbReference type="Proteomes" id="UP001151752">
    <property type="component" value="Chromosome 10"/>
</dbReference>
<protein>
    <submittedName>
        <fullName evidence="1">ABC TRANSPORTER G FAMILY MEMBER 28</fullName>
    </submittedName>
</protein>
<gene>
    <name evidence="1" type="ORF">OIU74_018981</name>
</gene>
<organism evidence="1 2">
    <name type="scientific">Salix koriyanagi</name>
    <dbReference type="NCBI Taxonomy" id="2511006"/>
    <lineage>
        <taxon>Eukaryota</taxon>
        <taxon>Viridiplantae</taxon>
        <taxon>Streptophyta</taxon>
        <taxon>Embryophyta</taxon>
        <taxon>Tracheophyta</taxon>
        <taxon>Spermatophyta</taxon>
        <taxon>Magnoliopsida</taxon>
        <taxon>eudicotyledons</taxon>
        <taxon>Gunneridae</taxon>
        <taxon>Pentapetalae</taxon>
        <taxon>rosids</taxon>
        <taxon>fabids</taxon>
        <taxon>Malpighiales</taxon>
        <taxon>Salicaceae</taxon>
        <taxon>Saliceae</taxon>
        <taxon>Salix</taxon>
    </lineage>
</organism>
<keyword evidence="2" id="KW-1185">Reference proteome</keyword>
<reference evidence="1" key="1">
    <citation type="submission" date="2022-11" db="EMBL/GenBank/DDBJ databases">
        <authorList>
            <person name="Hyden B.L."/>
            <person name="Feng K."/>
            <person name="Yates T."/>
            <person name="Jawdy S."/>
            <person name="Smart L.B."/>
            <person name="Muchero W."/>
        </authorList>
    </citation>
    <scope>NUCLEOTIDE SEQUENCE</scope>
    <source>
        <tissue evidence="1">Shoot tip</tissue>
    </source>
</reference>
<evidence type="ECO:0000313" key="1">
    <source>
        <dbReference type="EMBL" id="KAJ6772870.1"/>
    </source>
</evidence>
<sequence length="111" mass="12807">MSIHRLSYRIIGLLDRMIFFFSPRNLSLFFAGFGYPIPENENQTEFALDLIREFEEAPGGTNNLVGFKRSRQNLMRSRNGGDEQDQHGLSLKEAISSASIDFQREGCVWRF</sequence>
<dbReference type="AlphaFoldDB" id="A0A9Q0WW93"/>
<evidence type="ECO:0000313" key="2">
    <source>
        <dbReference type="Proteomes" id="UP001151752"/>
    </source>
</evidence>
<reference evidence="1" key="2">
    <citation type="journal article" date="2023" name="Int. J. Mol. Sci.">
        <title>De Novo Assembly and Annotation of 11 Diverse Shrub Willow (Salix) Genomes Reveals Novel Gene Organization in Sex-Linked Regions.</title>
        <authorList>
            <person name="Hyden B."/>
            <person name="Feng K."/>
            <person name="Yates T.B."/>
            <person name="Jawdy S."/>
            <person name="Cereghino C."/>
            <person name="Smart L.B."/>
            <person name="Muchero W."/>
        </authorList>
    </citation>
    <scope>NUCLEOTIDE SEQUENCE</scope>
    <source>
        <tissue evidence="1">Shoot tip</tissue>
    </source>
</reference>
<proteinExistence type="predicted"/>
<dbReference type="EMBL" id="JAPFFM010000002">
    <property type="protein sequence ID" value="KAJ6772870.1"/>
    <property type="molecule type" value="Genomic_DNA"/>
</dbReference>
<accession>A0A9Q0WW93</accession>
<comment type="caution">
    <text evidence="1">The sequence shown here is derived from an EMBL/GenBank/DDBJ whole genome shotgun (WGS) entry which is preliminary data.</text>
</comment>